<keyword evidence="1" id="KW-0614">Plasmid</keyword>
<organism evidence="1 2">
    <name type="scientific">Empedobacter falsenii</name>
    <dbReference type="NCBI Taxonomy" id="343874"/>
    <lineage>
        <taxon>Bacteria</taxon>
        <taxon>Pseudomonadati</taxon>
        <taxon>Bacteroidota</taxon>
        <taxon>Flavobacteriia</taxon>
        <taxon>Flavobacteriales</taxon>
        <taxon>Weeksellaceae</taxon>
        <taxon>Empedobacter</taxon>
    </lineage>
</organism>
<dbReference type="InterPro" id="IPR005094">
    <property type="entry name" value="Endonuclease_MobA/VirD2"/>
</dbReference>
<reference evidence="1 2" key="1">
    <citation type="submission" date="2019-06" db="EMBL/GenBank/DDBJ databases">
        <title>Emergence of pandrug resistant Empedobacter falsenii in China.</title>
        <authorList>
            <person name="Dong N."/>
            <person name="Chen S."/>
            <person name="Zhang R."/>
        </authorList>
    </citation>
    <scope>NUCLEOTIDE SEQUENCE [LARGE SCALE GENOMIC DNA]</scope>
    <source>
        <strain evidence="1 2">1681-1</strain>
        <plasmid evidence="1 2">p1681-tetX</plasmid>
    </source>
</reference>
<proteinExistence type="predicted"/>
<sequence>MVSKGSATKGSAQAIDYIMNDKEKGQAVELDRNLISGNNGNEIIAEFREIQQFNHNCSNNTYSIVLSPSEEKKHWSNEELKDFGQAHLKNLGLENNQYLMTAHRSTKHPHIHIICNRIDLDGNAHSDQFISKKCQESAEKIAQEKGLITAKEMAQLKQIELKPLKKEIHQAHEFAKEKSNNFNEYKDYMYSKGIEVQPTVNKNGEMQGYRLKHRESELNFKASEIHKNVGLKDLIENRVTIDSKLSKPLENIRQNLPTEKILEEVQELKITKSRSRGLSL</sequence>
<dbReference type="Pfam" id="PF03432">
    <property type="entry name" value="Relaxase"/>
    <property type="match status" value="1"/>
</dbReference>
<protein>
    <submittedName>
        <fullName evidence="1">Uncharacterized protein</fullName>
    </submittedName>
</protein>
<dbReference type="KEGG" id="efal:FH779_17495"/>
<dbReference type="GeneID" id="78403287"/>
<evidence type="ECO:0000313" key="2">
    <source>
        <dbReference type="Proteomes" id="UP000510643"/>
    </source>
</evidence>
<name>A0A7H9DXS3_9FLAO</name>
<dbReference type="RefSeq" id="WP_180906890.1">
    <property type="nucleotide sequence ID" value="NZ_CP040909.1"/>
</dbReference>
<geneLocation type="plasmid" evidence="1 2">
    <name>p1681-tetX</name>
</geneLocation>
<dbReference type="EMBL" id="CP040909">
    <property type="protein sequence ID" value="QLL59930.1"/>
    <property type="molecule type" value="Genomic_DNA"/>
</dbReference>
<accession>A0A7H9DXS3</accession>
<keyword evidence="2" id="KW-1185">Reference proteome</keyword>
<evidence type="ECO:0000313" key="1">
    <source>
        <dbReference type="EMBL" id="QLL59930.1"/>
    </source>
</evidence>
<gene>
    <name evidence="1" type="ORF">FH779_17495</name>
</gene>
<dbReference type="Proteomes" id="UP000510643">
    <property type="component" value="Plasmid p1681-tetX"/>
</dbReference>
<dbReference type="AlphaFoldDB" id="A0A7H9DXS3"/>